<dbReference type="Pfam" id="PF00089">
    <property type="entry name" value="Trypsin"/>
    <property type="match status" value="1"/>
</dbReference>
<dbReference type="SUPFAM" id="SSF50494">
    <property type="entry name" value="Trypsin-like serine proteases"/>
    <property type="match status" value="1"/>
</dbReference>
<sequence>MVCPLSVNTLPVVMAFLAVWCSGKAARPKTDMAGFTPDNMNFECGMQPIPVERIVGGTPVQPGTFPWQVSVRRNGYGICGGAIISPTEIITAAHCVSSVSAERYQILAGATDFRNLKNSTQVRRVSEILIHPKYAGLIAVRYDVALLRLDGALDFVGSKGLVAPICLPRRSYQVKGDVIITGWGRTKEGGNTSKVLNAVTVPVMSDTMCRLYLSRRLVTILFAPYDGSSMFCAGRFQGGVDSCQGDSGGPAVQTVDGRATLVGIVSWGFGCARMMSPGVYAEVAKFMDFIDDHSVLKGSVEARRSTTVRPTIIPEGLQIHLPANLTLLKPLLENDEADYISPDQLPNNRL</sequence>
<organism evidence="7 8">
    <name type="scientific">Varroa destructor</name>
    <name type="common">Honeybee mite</name>
    <dbReference type="NCBI Taxonomy" id="109461"/>
    <lineage>
        <taxon>Eukaryota</taxon>
        <taxon>Metazoa</taxon>
        <taxon>Ecdysozoa</taxon>
        <taxon>Arthropoda</taxon>
        <taxon>Chelicerata</taxon>
        <taxon>Arachnida</taxon>
        <taxon>Acari</taxon>
        <taxon>Parasitiformes</taxon>
        <taxon>Mesostigmata</taxon>
        <taxon>Gamasina</taxon>
        <taxon>Dermanyssoidea</taxon>
        <taxon>Varroidae</taxon>
        <taxon>Varroa</taxon>
    </lineage>
</organism>
<feature type="chain" id="PRO_5029650071" description="Peptidase S1 domain-containing protein" evidence="5">
    <location>
        <begin position="26"/>
        <end position="350"/>
    </location>
</feature>
<evidence type="ECO:0000313" key="8">
    <source>
        <dbReference type="Proteomes" id="UP000594260"/>
    </source>
</evidence>
<keyword evidence="3" id="KW-0720">Serine protease</keyword>
<evidence type="ECO:0000259" key="6">
    <source>
        <dbReference type="PROSITE" id="PS50240"/>
    </source>
</evidence>
<evidence type="ECO:0000256" key="5">
    <source>
        <dbReference type="SAM" id="SignalP"/>
    </source>
</evidence>
<dbReference type="InterPro" id="IPR001314">
    <property type="entry name" value="Peptidase_S1A"/>
</dbReference>
<keyword evidence="1" id="KW-0645">Protease</keyword>
<dbReference type="RefSeq" id="XP_022668489.1">
    <property type="nucleotide sequence ID" value="XM_022812754.1"/>
</dbReference>
<dbReference type="InterPro" id="IPR001254">
    <property type="entry name" value="Trypsin_dom"/>
</dbReference>
<dbReference type="PROSITE" id="PS00134">
    <property type="entry name" value="TRYPSIN_HIS"/>
    <property type="match status" value="1"/>
</dbReference>
<dbReference type="KEGG" id="vde:111253418"/>
<dbReference type="PANTHER" id="PTHR24252:SF7">
    <property type="entry name" value="HYALIN"/>
    <property type="match status" value="1"/>
</dbReference>
<keyword evidence="4" id="KW-1015">Disulfide bond</keyword>
<dbReference type="GO" id="GO:0006508">
    <property type="term" value="P:proteolysis"/>
    <property type="evidence" value="ECO:0007669"/>
    <property type="project" value="UniProtKB-KW"/>
</dbReference>
<keyword evidence="8" id="KW-1185">Reference proteome</keyword>
<dbReference type="CDD" id="cd00190">
    <property type="entry name" value="Tryp_SPc"/>
    <property type="match status" value="1"/>
</dbReference>
<dbReference type="InterPro" id="IPR009003">
    <property type="entry name" value="Peptidase_S1_PA"/>
</dbReference>
<dbReference type="EnsemblMetazoa" id="XM_022812754">
    <property type="protein sequence ID" value="XP_022668489"/>
    <property type="gene ID" value="LOC111253418"/>
</dbReference>
<evidence type="ECO:0000313" key="7">
    <source>
        <dbReference type="EnsemblMetazoa" id="XP_022668489"/>
    </source>
</evidence>
<proteinExistence type="predicted"/>
<dbReference type="PRINTS" id="PR00722">
    <property type="entry name" value="CHYMOTRYPSIN"/>
</dbReference>
<evidence type="ECO:0000256" key="4">
    <source>
        <dbReference type="ARBA" id="ARBA00023157"/>
    </source>
</evidence>
<dbReference type="SMART" id="SM00020">
    <property type="entry name" value="Tryp_SPc"/>
    <property type="match status" value="1"/>
</dbReference>
<dbReference type="InterPro" id="IPR043504">
    <property type="entry name" value="Peptidase_S1_PA_chymotrypsin"/>
</dbReference>
<feature type="domain" description="Peptidase S1" evidence="6">
    <location>
        <begin position="54"/>
        <end position="295"/>
    </location>
</feature>
<dbReference type="InParanoid" id="A0A7M7KQG7"/>
<dbReference type="PROSITE" id="PS50240">
    <property type="entry name" value="TRYPSIN_DOM"/>
    <property type="match status" value="1"/>
</dbReference>
<reference evidence="7" key="1">
    <citation type="submission" date="2021-01" db="UniProtKB">
        <authorList>
            <consortium name="EnsemblMetazoa"/>
        </authorList>
    </citation>
    <scope>IDENTIFICATION</scope>
</reference>
<keyword evidence="2" id="KW-0378">Hydrolase</keyword>
<dbReference type="GeneID" id="111253418"/>
<dbReference type="OrthoDB" id="6514235at2759"/>
<name>A0A7M7KQG7_VARDE</name>
<evidence type="ECO:0000256" key="1">
    <source>
        <dbReference type="ARBA" id="ARBA00022670"/>
    </source>
</evidence>
<dbReference type="GO" id="GO:0004252">
    <property type="term" value="F:serine-type endopeptidase activity"/>
    <property type="evidence" value="ECO:0007669"/>
    <property type="project" value="InterPro"/>
</dbReference>
<evidence type="ECO:0000256" key="2">
    <source>
        <dbReference type="ARBA" id="ARBA00022801"/>
    </source>
</evidence>
<dbReference type="AlphaFoldDB" id="A0A7M7KQG7"/>
<keyword evidence="5" id="KW-0732">Signal</keyword>
<dbReference type="Gene3D" id="2.40.10.10">
    <property type="entry name" value="Trypsin-like serine proteases"/>
    <property type="match status" value="1"/>
</dbReference>
<evidence type="ECO:0000256" key="3">
    <source>
        <dbReference type="ARBA" id="ARBA00022825"/>
    </source>
</evidence>
<dbReference type="FunFam" id="2.40.10.10:FF:000003">
    <property type="entry name" value="Transmembrane serine protease 3"/>
    <property type="match status" value="1"/>
</dbReference>
<dbReference type="InterPro" id="IPR018114">
    <property type="entry name" value="TRYPSIN_HIS"/>
</dbReference>
<feature type="signal peptide" evidence="5">
    <location>
        <begin position="1"/>
        <end position="25"/>
    </location>
</feature>
<dbReference type="Proteomes" id="UP000594260">
    <property type="component" value="Unplaced"/>
</dbReference>
<accession>A0A7M7KQG7</accession>
<protein>
    <recommendedName>
        <fullName evidence="6">Peptidase S1 domain-containing protein</fullName>
    </recommendedName>
</protein>
<dbReference type="PANTHER" id="PTHR24252">
    <property type="entry name" value="ACROSIN-RELATED"/>
    <property type="match status" value="1"/>
</dbReference>